<proteinExistence type="predicted"/>
<evidence type="ECO:0000313" key="3">
    <source>
        <dbReference type="Proteomes" id="UP000000426"/>
    </source>
</evidence>
<name>Q4ZX45_PSEU2</name>
<organism evidence="2 3">
    <name type="scientific">Pseudomonas syringae pv. syringae (strain B728a)</name>
    <dbReference type="NCBI Taxonomy" id="205918"/>
    <lineage>
        <taxon>Bacteria</taxon>
        <taxon>Pseudomonadati</taxon>
        <taxon>Pseudomonadota</taxon>
        <taxon>Gammaproteobacteria</taxon>
        <taxon>Pseudomonadales</taxon>
        <taxon>Pseudomonadaceae</taxon>
        <taxon>Pseudomonas</taxon>
        <taxon>Pseudomonas syringae</taxon>
    </lineage>
</organism>
<feature type="domain" description="Integrase DNA-binding" evidence="1">
    <location>
        <begin position="3"/>
        <end position="52"/>
    </location>
</feature>
<dbReference type="InterPro" id="IPR038488">
    <property type="entry name" value="Integrase_DNA-bd_sf"/>
</dbReference>
<evidence type="ECO:0000313" key="2">
    <source>
        <dbReference type="EMBL" id="AAY36277.1"/>
    </source>
</evidence>
<dbReference type="eggNOG" id="COG0582">
    <property type="taxonomic scope" value="Bacteria"/>
</dbReference>
<dbReference type="AlphaFoldDB" id="Q4ZX45"/>
<dbReference type="Gene3D" id="3.30.160.390">
    <property type="entry name" value="Integrase, DNA-binding domain"/>
    <property type="match status" value="1"/>
</dbReference>
<dbReference type="PATRIC" id="fig|205918.7.peg.1258"/>
<dbReference type="OrthoDB" id="6909006at2"/>
<reference evidence="2 3" key="1">
    <citation type="journal article" date="2005" name="Proc. Natl. Acad. Sci. U.S.A.">
        <title>Comparison of the complete genome sequences of Pseudomonas syringae pv. syringae B728a and pv. tomato DC3000.</title>
        <authorList>
            <person name="Feil H."/>
            <person name="Feil W.S."/>
            <person name="Chain P."/>
            <person name="Larimer F."/>
            <person name="Dibartolo G."/>
            <person name="Copeland A."/>
            <person name="Lykidis A."/>
            <person name="Trong S."/>
            <person name="Nolan M."/>
            <person name="Goltsman E."/>
            <person name="Thiel J."/>
            <person name="Malfatti S."/>
            <person name="Loper J.E."/>
            <person name="Lapidus A."/>
            <person name="Detter J.C."/>
            <person name="Land M."/>
            <person name="Richardson P.M."/>
            <person name="Kyrpides N.C."/>
            <person name="Ivanova N."/>
            <person name="Lindow S.E."/>
        </authorList>
    </citation>
    <scope>NUCLEOTIDE SEQUENCE [LARGE SCALE GENOMIC DNA]</scope>
    <source>
        <strain evidence="2 3">B728a</strain>
    </source>
</reference>
<sequence>MALTDTAARTAKPREKLYCLTATAGLCLEVTRGGSKLWRFRYRSARTANMSITKPETLPKPIQRALNQIAHSRPLLYQAACRDQIGKEIDTLLARGMSHQDAIEPLRACPPTLDPDY</sequence>
<protein>
    <recommendedName>
        <fullName evidence="1">Integrase DNA-binding domain-containing protein</fullName>
    </recommendedName>
</protein>
<dbReference type="HOGENOM" id="CLU_2082861_0_0_6"/>
<accession>Q4ZX45</accession>
<dbReference type="KEGG" id="psb:Psyr_1226"/>
<evidence type="ECO:0000259" key="1">
    <source>
        <dbReference type="Pfam" id="PF13356"/>
    </source>
</evidence>
<gene>
    <name evidence="2" type="ordered locus">Psyr_1226</name>
</gene>
<dbReference type="Pfam" id="PF13356">
    <property type="entry name" value="Arm-DNA-bind_3"/>
    <property type="match status" value="1"/>
</dbReference>
<dbReference type="InterPro" id="IPR025166">
    <property type="entry name" value="Integrase_DNA_bind_dom"/>
</dbReference>
<dbReference type="EMBL" id="CP000075">
    <property type="protein sequence ID" value="AAY36277.1"/>
    <property type="molecule type" value="Genomic_DNA"/>
</dbReference>
<dbReference type="Proteomes" id="UP000000426">
    <property type="component" value="Chromosome"/>
</dbReference>